<comment type="caution">
    <text evidence="2">The sequence shown here is derived from an EMBL/GenBank/DDBJ whole genome shotgun (WGS) entry which is preliminary data.</text>
</comment>
<dbReference type="Proteomes" id="UP000838756">
    <property type="component" value="Unassembled WGS sequence"/>
</dbReference>
<evidence type="ECO:0000313" key="3">
    <source>
        <dbReference type="Proteomes" id="UP000838756"/>
    </source>
</evidence>
<proteinExistence type="predicted"/>
<evidence type="ECO:0000313" key="2">
    <source>
        <dbReference type="EMBL" id="CAH2234082.1"/>
    </source>
</evidence>
<sequence length="78" mass="8667">MDSDDFCRCYRHSSARREVGVAMGEAHIARRTDGRWGLKVMEYRPVNAAFVGPQRGGQPTSSESPRAAGNKQPRTVVF</sequence>
<dbReference type="OrthoDB" id="6938952at2759"/>
<accession>A0A8S4RA47</accession>
<gene>
    <name evidence="2" type="primary">jg7723</name>
    <name evidence="2" type="ORF">PAEG_LOCUS11979</name>
</gene>
<organism evidence="2 3">
    <name type="scientific">Pararge aegeria aegeria</name>
    <dbReference type="NCBI Taxonomy" id="348720"/>
    <lineage>
        <taxon>Eukaryota</taxon>
        <taxon>Metazoa</taxon>
        <taxon>Ecdysozoa</taxon>
        <taxon>Arthropoda</taxon>
        <taxon>Hexapoda</taxon>
        <taxon>Insecta</taxon>
        <taxon>Pterygota</taxon>
        <taxon>Neoptera</taxon>
        <taxon>Endopterygota</taxon>
        <taxon>Lepidoptera</taxon>
        <taxon>Glossata</taxon>
        <taxon>Ditrysia</taxon>
        <taxon>Papilionoidea</taxon>
        <taxon>Nymphalidae</taxon>
        <taxon>Satyrinae</taxon>
        <taxon>Satyrini</taxon>
        <taxon>Parargina</taxon>
        <taxon>Pararge</taxon>
    </lineage>
</organism>
<dbReference type="EMBL" id="CAKXAJ010025026">
    <property type="protein sequence ID" value="CAH2234082.1"/>
    <property type="molecule type" value="Genomic_DNA"/>
</dbReference>
<dbReference type="AlphaFoldDB" id="A0A8S4RA47"/>
<protein>
    <submittedName>
        <fullName evidence="2">Jg7723 protein</fullName>
    </submittedName>
</protein>
<keyword evidence="3" id="KW-1185">Reference proteome</keyword>
<name>A0A8S4RA47_9NEOP</name>
<evidence type="ECO:0000256" key="1">
    <source>
        <dbReference type="SAM" id="MobiDB-lite"/>
    </source>
</evidence>
<feature type="region of interest" description="Disordered" evidence="1">
    <location>
        <begin position="50"/>
        <end position="78"/>
    </location>
</feature>
<reference evidence="2" key="1">
    <citation type="submission" date="2022-03" db="EMBL/GenBank/DDBJ databases">
        <authorList>
            <person name="Lindestad O."/>
        </authorList>
    </citation>
    <scope>NUCLEOTIDE SEQUENCE</scope>
</reference>